<evidence type="ECO:0000313" key="1">
    <source>
        <dbReference type="EMBL" id="GAA4205446.1"/>
    </source>
</evidence>
<sequence length="190" mass="21647">MFKLEFVVLIMKKLLLFVAFGVILLAACKSGGEKKADAIEFKNVNQTIAKSFSDLKKPDTFKIELTGRKPEEMVLNFTIKNANGKEIYNAKIKGADLVSNTDPNVDLSKEKDQVIFLKTIADDFFSDDNFLEPAVMPEDKADKYTPDKALYEELKKSGLNGFKYRLGKENNIYIAWSEKEQKVKIYYKCC</sequence>
<keyword evidence="2" id="KW-1185">Reference proteome</keyword>
<dbReference type="Proteomes" id="UP001501772">
    <property type="component" value="Unassembled WGS sequence"/>
</dbReference>
<proteinExistence type="predicted"/>
<accession>A0ABP8BG04</accession>
<dbReference type="EMBL" id="BAABBY010000006">
    <property type="protein sequence ID" value="GAA4205446.1"/>
    <property type="molecule type" value="Genomic_DNA"/>
</dbReference>
<dbReference type="PROSITE" id="PS51257">
    <property type="entry name" value="PROKAR_LIPOPROTEIN"/>
    <property type="match status" value="1"/>
</dbReference>
<organism evidence="1 2">
    <name type="scientific">Pedobacter jeongneungensis</name>
    <dbReference type="NCBI Taxonomy" id="947309"/>
    <lineage>
        <taxon>Bacteria</taxon>
        <taxon>Pseudomonadati</taxon>
        <taxon>Bacteroidota</taxon>
        <taxon>Sphingobacteriia</taxon>
        <taxon>Sphingobacteriales</taxon>
        <taxon>Sphingobacteriaceae</taxon>
        <taxon>Pedobacter</taxon>
    </lineage>
</organism>
<name>A0ABP8BG04_9SPHI</name>
<evidence type="ECO:0008006" key="3">
    <source>
        <dbReference type="Google" id="ProtNLM"/>
    </source>
</evidence>
<comment type="caution">
    <text evidence="1">The sequence shown here is derived from an EMBL/GenBank/DDBJ whole genome shotgun (WGS) entry which is preliminary data.</text>
</comment>
<evidence type="ECO:0000313" key="2">
    <source>
        <dbReference type="Proteomes" id="UP001501772"/>
    </source>
</evidence>
<gene>
    <name evidence="1" type="ORF">GCM10022289_24890</name>
</gene>
<protein>
    <recommendedName>
        <fullName evidence="3">Lipoprotein</fullName>
    </recommendedName>
</protein>
<reference evidence="2" key="1">
    <citation type="journal article" date="2019" name="Int. J. Syst. Evol. Microbiol.">
        <title>The Global Catalogue of Microorganisms (GCM) 10K type strain sequencing project: providing services to taxonomists for standard genome sequencing and annotation.</title>
        <authorList>
            <consortium name="The Broad Institute Genomics Platform"/>
            <consortium name="The Broad Institute Genome Sequencing Center for Infectious Disease"/>
            <person name="Wu L."/>
            <person name="Ma J."/>
        </authorList>
    </citation>
    <scope>NUCLEOTIDE SEQUENCE [LARGE SCALE GENOMIC DNA]</scope>
    <source>
        <strain evidence="2">JCM 17626</strain>
    </source>
</reference>